<accession>A0A455T1X5</accession>
<reference evidence="1" key="1">
    <citation type="submission" date="2018-12" db="EMBL/GenBank/DDBJ databases">
        <title>Novel natural products biosynthetic potential of the class Ktedonobacteria.</title>
        <authorList>
            <person name="Zheng Y."/>
            <person name="Saitou A."/>
            <person name="Wang C.M."/>
            <person name="Toyoda A."/>
            <person name="Minakuchi Y."/>
            <person name="Sekiguchi Y."/>
            <person name="Ueda K."/>
            <person name="Takano H."/>
            <person name="Sakai Y."/>
            <person name="Yokota A."/>
            <person name="Yabe S."/>
        </authorList>
    </citation>
    <scope>NUCLEOTIDE SEQUENCE</scope>
    <source>
        <strain evidence="1">A3-2</strain>
    </source>
</reference>
<dbReference type="SUPFAM" id="SSF81593">
    <property type="entry name" value="Nucleotidyltransferase substrate binding subunit/domain"/>
    <property type="match status" value="1"/>
</dbReference>
<protein>
    <recommendedName>
        <fullName evidence="2">HEPN domain-containing protein</fullName>
    </recommendedName>
</protein>
<proteinExistence type="predicted"/>
<evidence type="ECO:0000313" key="1">
    <source>
        <dbReference type="EMBL" id="BBH94653.1"/>
    </source>
</evidence>
<dbReference type="EMBL" id="AP019377">
    <property type="protein sequence ID" value="BBH94653.1"/>
    <property type="molecule type" value="Genomic_DNA"/>
</dbReference>
<organism evidence="1">
    <name type="scientific">Thermogemmatispora argillosa</name>
    <dbReference type="NCBI Taxonomy" id="2045280"/>
    <lineage>
        <taxon>Bacteria</taxon>
        <taxon>Bacillati</taxon>
        <taxon>Chloroflexota</taxon>
        <taxon>Ktedonobacteria</taxon>
        <taxon>Thermogemmatisporales</taxon>
        <taxon>Thermogemmatisporaceae</taxon>
        <taxon>Thermogemmatispora</taxon>
    </lineage>
</organism>
<dbReference type="AlphaFoldDB" id="A0A455T1X5"/>
<name>A0A455T1X5_9CHLR</name>
<sequence>MSLLLFGRRSPYNHDLRALGERVGAPLEILRDMEALTPFHPETFYVDTPPEEADEVISAAEANGHVERARRVLRWARGRIFSASV</sequence>
<evidence type="ECO:0008006" key="2">
    <source>
        <dbReference type="Google" id="ProtNLM"/>
    </source>
</evidence>
<dbReference type="Gene3D" id="1.20.120.330">
    <property type="entry name" value="Nucleotidyltransferases domain 2"/>
    <property type="match status" value="1"/>
</dbReference>
<gene>
    <name evidence="1" type="ORF">KTA_28520</name>
</gene>